<dbReference type="GO" id="GO:0003676">
    <property type="term" value="F:nucleic acid binding"/>
    <property type="evidence" value="ECO:0007669"/>
    <property type="project" value="InterPro"/>
</dbReference>
<dbReference type="EnsemblMetazoa" id="CapteT105458">
    <property type="protein sequence ID" value="CapteP105458"/>
    <property type="gene ID" value="CapteG105458"/>
</dbReference>
<evidence type="ECO:0000256" key="1">
    <source>
        <dbReference type="ARBA" id="ARBA00001946"/>
    </source>
</evidence>
<reference evidence="12" key="1">
    <citation type="submission" date="2012-12" db="EMBL/GenBank/DDBJ databases">
        <authorList>
            <person name="Hellsten U."/>
            <person name="Grimwood J."/>
            <person name="Chapman J.A."/>
            <person name="Shapiro H."/>
            <person name="Aerts A."/>
            <person name="Otillar R.P."/>
            <person name="Terry A.Y."/>
            <person name="Boore J.L."/>
            <person name="Simakov O."/>
            <person name="Marletaz F."/>
            <person name="Cho S.-J."/>
            <person name="Edsinger-Gonzales E."/>
            <person name="Havlak P."/>
            <person name="Kuo D.-H."/>
            <person name="Larsson T."/>
            <person name="Lv J."/>
            <person name="Arendt D."/>
            <person name="Savage R."/>
            <person name="Osoegawa K."/>
            <person name="de Jong P."/>
            <person name="Lindberg D.R."/>
            <person name="Seaver E.C."/>
            <person name="Weisblat D.A."/>
            <person name="Putnam N.H."/>
            <person name="Grigoriev I.V."/>
            <person name="Rokhsar D.S."/>
        </authorList>
    </citation>
    <scope>NUCLEOTIDE SEQUENCE</scope>
    <source>
        <strain evidence="12">I ESC-2004</strain>
    </source>
</reference>
<dbReference type="GO" id="GO:0008296">
    <property type="term" value="F:3'-5'-DNA exonuclease activity"/>
    <property type="evidence" value="ECO:0007669"/>
    <property type="project" value="TreeGrafter"/>
</dbReference>
<dbReference type="GO" id="GO:0006308">
    <property type="term" value="P:DNA catabolic process"/>
    <property type="evidence" value="ECO:0007669"/>
    <property type="project" value="TreeGrafter"/>
</dbReference>
<dbReference type="PANTHER" id="PTHR13058">
    <property type="entry name" value="THREE PRIME REPAIR EXONUCLEASE 1, 2"/>
    <property type="match status" value="1"/>
</dbReference>
<dbReference type="InterPro" id="IPR057617">
    <property type="entry name" value="PML_C"/>
</dbReference>
<sequence length="263" mass="29412">MRYVLPRKPITFAASEITGIRMERRDGAEVLMAHGQEVHAVPIRSLMEEFFRWVDGLKPAVMLAHNGRTFDFRILINALQSIDQLDEFCEHVTTFADTLPLFKKKVPGRRSYKLPILVEDILGSDYAAHDAMEDIVALSQLMTTLGITPNDIQGQSFTPHDVVQRMNYLSVRNQNLPSLSPLIEEGVCSMSLAEKLAGSGLQMQDLLGIYRQQGIEGLMATITAENARGTARVAGSPRVLHKFVSLLSAYFDKKFLKTHNLIV</sequence>
<feature type="domain" description="Exonuclease" evidence="8">
    <location>
        <begin position="45"/>
        <end position="139"/>
    </location>
</feature>
<comment type="similarity">
    <text evidence="7">Belongs to the exonuclease superfamily. TREX family.</text>
</comment>
<evidence type="ECO:0000256" key="7">
    <source>
        <dbReference type="ARBA" id="ARBA00025769"/>
    </source>
</evidence>
<reference evidence="10 12" key="2">
    <citation type="journal article" date="2013" name="Nature">
        <title>Insights into bilaterian evolution from three spiralian genomes.</title>
        <authorList>
            <person name="Simakov O."/>
            <person name="Marletaz F."/>
            <person name="Cho S.J."/>
            <person name="Edsinger-Gonzales E."/>
            <person name="Havlak P."/>
            <person name="Hellsten U."/>
            <person name="Kuo D.H."/>
            <person name="Larsson T."/>
            <person name="Lv J."/>
            <person name="Arendt D."/>
            <person name="Savage R."/>
            <person name="Osoegawa K."/>
            <person name="de Jong P."/>
            <person name="Grimwood J."/>
            <person name="Chapman J.A."/>
            <person name="Shapiro H."/>
            <person name="Aerts A."/>
            <person name="Otillar R.P."/>
            <person name="Terry A.Y."/>
            <person name="Boore J.L."/>
            <person name="Grigoriev I.V."/>
            <person name="Lindberg D.R."/>
            <person name="Seaver E.C."/>
            <person name="Weisblat D.A."/>
            <person name="Putnam N.H."/>
            <person name="Rokhsar D.S."/>
        </authorList>
    </citation>
    <scope>NUCLEOTIDE SEQUENCE</scope>
    <source>
        <strain evidence="10 12">I ESC-2004</strain>
    </source>
</reference>
<keyword evidence="6" id="KW-0460">Magnesium</keyword>
<evidence type="ECO:0000256" key="2">
    <source>
        <dbReference type="ARBA" id="ARBA00022722"/>
    </source>
</evidence>
<evidence type="ECO:0000256" key="5">
    <source>
        <dbReference type="ARBA" id="ARBA00022839"/>
    </source>
</evidence>
<dbReference type="OMA" id="WKFDGPI"/>
<protein>
    <submittedName>
        <fullName evidence="10 11">Uncharacterized protein</fullName>
    </submittedName>
</protein>
<name>R7U3Z1_CAPTE</name>
<accession>R7U3Z1</accession>
<dbReference type="Pfam" id="PF00929">
    <property type="entry name" value="RNase_T"/>
    <property type="match status" value="1"/>
</dbReference>
<gene>
    <name evidence="10" type="ORF">CAPTEDRAFT_105458</name>
</gene>
<keyword evidence="12" id="KW-1185">Reference proteome</keyword>
<dbReference type="InterPro" id="IPR040393">
    <property type="entry name" value="TREX1/2"/>
</dbReference>
<evidence type="ECO:0000313" key="11">
    <source>
        <dbReference type="EnsemblMetazoa" id="CapteP105458"/>
    </source>
</evidence>
<keyword evidence="2" id="KW-0540">Nuclease</keyword>
<evidence type="ECO:0000256" key="4">
    <source>
        <dbReference type="ARBA" id="ARBA00022801"/>
    </source>
</evidence>
<dbReference type="Proteomes" id="UP000014760">
    <property type="component" value="Unassembled WGS sequence"/>
</dbReference>
<dbReference type="HOGENOM" id="CLU_1058632_0_0_1"/>
<reference evidence="11" key="3">
    <citation type="submission" date="2015-06" db="UniProtKB">
        <authorList>
            <consortium name="EnsemblMetazoa"/>
        </authorList>
    </citation>
    <scope>IDENTIFICATION</scope>
</reference>
<dbReference type="InterPro" id="IPR036397">
    <property type="entry name" value="RNaseH_sf"/>
</dbReference>
<dbReference type="GO" id="GO:0005737">
    <property type="term" value="C:cytoplasm"/>
    <property type="evidence" value="ECO:0007669"/>
    <property type="project" value="TreeGrafter"/>
</dbReference>
<dbReference type="GO" id="GO:0046872">
    <property type="term" value="F:metal ion binding"/>
    <property type="evidence" value="ECO:0007669"/>
    <property type="project" value="UniProtKB-KW"/>
</dbReference>
<dbReference type="EMBL" id="AMQN01009530">
    <property type="status" value="NOT_ANNOTATED_CDS"/>
    <property type="molecule type" value="Genomic_DNA"/>
</dbReference>
<evidence type="ECO:0000259" key="9">
    <source>
        <dbReference type="Pfam" id="PF25244"/>
    </source>
</evidence>
<dbReference type="AlphaFoldDB" id="R7U3Z1"/>
<dbReference type="OrthoDB" id="6137214at2759"/>
<dbReference type="InterPro" id="IPR013520">
    <property type="entry name" value="Ribonucl_H"/>
</dbReference>
<keyword evidence="4" id="KW-0378">Hydrolase</keyword>
<dbReference type="STRING" id="283909.R7U3Z1"/>
<evidence type="ECO:0000313" key="12">
    <source>
        <dbReference type="Proteomes" id="UP000014760"/>
    </source>
</evidence>
<evidence type="ECO:0000259" key="8">
    <source>
        <dbReference type="Pfam" id="PF00929"/>
    </source>
</evidence>
<proteinExistence type="inferred from homology"/>
<keyword evidence="5" id="KW-0269">Exonuclease</keyword>
<organism evidence="10">
    <name type="scientific">Capitella teleta</name>
    <name type="common">Polychaete worm</name>
    <dbReference type="NCBI Taxonomy" id="283909"/>
    <lineage>
        <taxon>Eukaryota</taxon>
        <taxon>Metazoa</taxon>
        <taxon>Spiralia</taxon>
        <taxon>Lophotrochozoa</taxon>
        <taxon>Annelida</taxon>
        <taxon>Polychaeta</taxon>
        <taxon>Sedentaria</taxon>
        <taxon>Scolecida</taxon>
        <taxon>Capitellidae</taxon>
        <taxon>Capitella</taxon>
    </lineage>
</organism>
<dbReference type="Gene3D" id="3.30.420.10">
    <property type="entry name" value="Ribonuclease H-like superfamily/Ribonuclease H"/>
    <property type="match status" value="1"/>
</dbReference>
<dbReference type="CDD" id="cd06127">
    <property type="entry name" value="DEDDh"/>
    <property type="match status" value="1"/>
</dbReference>
<dbReference type="EMBL" id="KB305654">
    <property type="protein sequence ID" value="ELU00841.1"/>
    <property type="molecule type" value="Genomic_DNA"/>
</dbReference>
<comment type="cofactor">
    <cofactor evidence="1">
        <name>Mg(2+)</name>
        <dbReference type="ChEBI" id="CHEBI:18420"/>
    </cofactor>
</comment>
<evidence type="ECO:0000256" key="3">
    <source>
        <dbReference type="ARBA" id="ARBA00022723"/>
    </source>
</evidence>
<feature type="domain" description="PML C-terminal" evidence="9">
    <location>
        <begin position="175"/>
        <end position="246"/>
    </location>
</feature>
<dbReference type="PANTHER" id="PTHR13058:SF22">
    <property type="entry name" value="EXODEOXYRIBONUCLEASE III"/>
    <property type="match status" value="1"/>
</dbReference>
<dbReference type="InterPro" id="IPR012337">
    <property type="entry name" value="RNaseH-like_sf"/>
</dbReference>
<evidence type="ECO:0000313" key="10">
    <source>
        <dbReference type="EMBL" id="ELU00841.1"/>
    </source>
</evidence>
<keyword evidence="3" id="KW-0479">Metal-binding</keyword>
<dbReference type="Pfam" id="PF25244">
    <property type="entry name" value="PML_C"/>
    <property type="match status" value="1"/>
</dbReference>
<dbReference type="SUPFAM" id="SSF53098">
    <property type="entry name" value="Ribonuclease H-like"/>
    <property type="match status" value="1"/>
</dbReference>
<evidence type="ECO:0000256" key="6">
    <source>
        <dbReference type="ARBA" id="ARBA00022842"/>
    </source>
</evidence>